<evidence type="ECO:0000313" key="2">
    <source>
        <dbReference type="Proteomes" id="UP000789342"/>
    </source>
</evidence>
<comment type="caution">
    <text evidence="1">The sequence shown here is derived from an EMBL/GenBank/DDBJ whole genome shotgun (WGS) entry which is preliminary data.</text>
</comment>
<dbReference type="AlphaFoldDB" id="A0A9N9JMX1"/>
<keyword evidence="2" id="KW-1185">Reference proteome</keyword>
<dbReference type="EMBL" id="CAJVPV010058821">
    <property type="protein sequence ID" value="CAG8788248.1"/>
    <property type="molecule type" value="Genomic_DNA"/>
</dbReference>
<proteinExistence type="predicted"/>
<organism evidence="1 2">
    <name type="scientific">Acaulospora morrowiae</name>
    <dbReference type="NCBI Taxonomy" id="94023"/>
    <lineage>
        <taxon>Eukaryota</taxon>
        <taxon>Fungi</taxon>
        <taxon>Fungi incertae sedis</taxon>
        <taxon>Mucoromycota</taxon>
        <taxon>Glomeromycotina</taxon>
        <taxon>Glomeromycetes</taxon>
        <taxon>Diversisporales</taxon>
        <taxon>Acaulosporaceae</taxon>
        <taxon>Acaulospora</taxon>
    </lineage>
</organism>
<feature type="non-terminal residue" evidence="1">
    <location>
        <position position="52"/>
    </location>
</feature>
<name>A0A9N9JMX1_9GLOM</name>
<evidence type="ECO:0000313" key="1">
    <source>
        <dbReference type="EMBL" id="CAG8788248.1"/>
    </source>
</evidence>
<gene>
    <name evidence="1" type="ORF">AMORRO_LOCUS17917</name>
</gene>
<protein>
    <submittedName>
        <fullName evidence="1">352_t:CDS:1</fullName>
    </submittedName>
</protein>
<accession>A0A9N9JMX1</accession>
<feature type="non-terminal residue" evidence="1">
    <location>
        <position position="1"/>
    </location>
</feature>
<reference evidence="1" key="1">
    <citation type="submission" date="2021-06" db="EMBL/GenBank/DDBJ databases">
        <authorList>
            <person name="Kallberg Y."/>
            <person name="Tangrot J."/>
            <person name="Rosling A."/>
        </authorList>
    </citation>
    <scope>NUCLEOTIDE SEQUENCE</scope>
    <source>
        <strain evidence="1">CL551</strain>
    </source>
</reference>
<dbReference type="Proteomes" id="UP000789342">
    <property type="component" value="Unassembled WGS sequence"/>
</dbReference>
<sequence length="52" mass="6405">EIFEKLRMKIEMEKRLKKLKRMGIDHRNIIIGKRISKSKRIKYVRELSGYDK</sequence>